<evidence type="ECO:0000259" key="17">
    <source>
        <dbReference type="Pfam" id="PF00912"/>
    </source>
</evidence>
<evidence type="ECO:0000259" key="16">
    <source>
        <dbReference type="Pfam" id="PF00905"/>
    </source>
</evidence>
<dbReference type="InterPro" id="IPR050396">
    <property type="entry name" value="Glycosyltr_51/Transpeptidase"/>
</dbReference>
<dbReference type="EMBL" id="BAAADO010000002">
    <property type="protein sequence ID" value="GAA0487657.1"/>
    <property type="molecule type" value="Genomic_DNA"/>
</dbReference>
<dbReference type="Gene3D" id="1.10.3810.10">
    <property type="entry name" value="Biosynthetic peptidoglycan transglycosylase-like"/>
    <property type="match status" value="1"/>
</dbReference>
<evidence type="ECO:0000256" key="3">
    <source>
        <dbReference type="ARBA" id="ARBA00022645"/>
    </source>
</evidence>
<reference evidence="19" key="1">
    <citation type="journal article" date="2019" name="Int. J. Syst. Evol. Microbiol.">
        <title>The Global Catalogue of Microorganisms (GCM) 10K type strain sequencing project: providing services to taxonomists for standard genome sequencing and annotation.</title>
        <authorList>
            <consortium name="The Broad Institute Genomics Platform"/>
            <consortium name="The Broad Institute Genome Sequencing Center for Infectious Disease"/>
            <person name="Wu L."/>
            <person name="Ma J."/>
        </authorList>
    </citation>
    <scope>NUCLEOTIDE SEQUENCE [LARGE SCALE GENOMIC DNA]</scope>
    <source>
        <strain evidence="19">JCM 12389</strain>
    </source>
</reference>
<accession>A0ABP3KYY8</accession>
<sequence length="684" mass="77285">MEQRRRRTRTRKRKQWIIYSVISAFMLFLLGIGSVFLFSYLQGPPSLTSQQNTVLYSADEEVIGVKHGNQSRYWVPLEEVSPDLKQAFLTTEDDEFYDHFGFDFTRIFAAIGKNIINMDKVEGASTITQQYARNLFLTHEKSWSRKIKEALYALRLEMFYDKDKILEGYLNTIYFGHGNYGVEAASRFYFDKHANELTVAEAAMLAGIPKGPSYYSPIRHPENARERQETILHLMAKKGDITQNELDKALQEKLAFAEEDEREGKQIAPYFQDAVMNEASQLLSISRKELKTGGYKIYTTLNKDMQKSLKQTSVQEIDEASKIQVGALSLDPKTGGIQALVGGRDFEESQYNRALQAKRMAGSTFKPFLYYGALEKGATPGTPLESEPTKFKLANGKVYAPTNYNNYYANDEITLAQALALSDNIYAVKTHMYYKPETLVENARKFGIQSELPAVPALALGSASVSVLEMARGYGMLANGGKAVHPHTITKITDSSGTVLYKRDKPSAKQVLDPNTSFVLTDLMTGMFDTSLNDYSRVTGAAIKDQLTREYAGKTGSTDKDSWMIGFSPQVVTAVWTGYDNNKDITKVEEYRYARNIWADHMETIHKDLPEREFKPPEGVTAVAMDPHTGKLAHSGCDDRRVTYFLEGTEPKNYCTVHVPNPEETDENKQRKKDGRSIWDWIGF</sequence>
<keyword evidence="15" id="KW-1133">Transmembrane helix</keyword>
<evidence type="ECO:0000256" key="1">
    <source>
        <dbReference type="ARBA" id="ARBA00004236"/>
    </source>
</evidence>
<gene>
    <name evidence="18" type="ORF">GCM10008986_11480</name>
</gene>
<evidence type="ECO:0000256" key="10">
    <source>
        <dbReference type="ARBA" id="ARBA00023136"/>
    </source>
</evidence>
<evidence type="ECO:0000256" key="12">
    <source>
        <dbReference type="ARBA" id="ARBA00023316"/>
    </source>
</evidence>
<dbReference type="Proteomes" id="UP001500880">
    <property type="component" value="Unassembled WGS sequence"/>
</dbReference>
<keyword evidence="8" id="KW-0133">Cell shape</keyword>
<keyword evidence="2" id="KW-1003">Cell membrane</keyword>
<evidence type="ECO:0000256" key="7">
    <source>
        <dbReference type="ARBA" id="ARBA00022801"/>
    </source>
</evidence>
<evidence type="ECO:0000256" key="11">
    <source>
        <dbReference type="ARBA" id="ARBA00023268"/>
    </source>
</evidence>
<comment type="caution">
    <text evidence="18">The sequence shown here is derived from an EMBL/GenBank/DDBJ whole genome shotgun (WGS) entry which is preliminary data.</text>
</comment>
<keyword evidence="11" id="KW-0511">Multifunctional enzyme</keyword>
<keyword evidence="15" id="KW-0812">Transmembrane</keyword>
<keyword evidence="10 15" id="KW-0472">Membrane</keyword>
<dbReference type="SUPFAM" id="SSF56601">
    <property type="entry name" value="beta-lactamase/transpeptidase-like"/>
    <property type="match status" value="1"/>
</dbReference>
<evidence type="ECO:0000256" key="15">
    <source>
        <dbReference type="SAM" id="Phobius"/>
    </source>
</evidence>
<comment type="catalytic activity">
    <reaction evidence="14">
        <text>[GlcNAc-(1-&gt;4)-Mur2Ac(oyl-L-Ala-gamma-D-Glu-L-Lys-D-Ala-D-Ala)](n)-di-trans,octa-cis-undecaprenyl diphosphate + beta-D-GlcNAc-(1-&gt;4)-Mur2Ac(oyl-L-Ala-gamma-D-Glu-L-Lys-D-Ala-D-Ala)-di-trans,octa-cis-undecaprenyl diphosphate = [GlcNAc-(1-&gt;4)-Mur2Ac(oyl-L-Ala-gamma-D-Glu-L-Lys-D-Ala-D-Ala)](n+1)-di-trans,octa-cis-undecaprenyl diphosphate + di-trans,octa-cis-undecaprenyl diphosphate + H(+)</text>
        <dbReference type="Rhea" id="RHEA:23708"/>
        <dbReference type="Rhea" id="RHEA-COMP:9602"/>
        <dbReference type="Rhea" id="RHEA-COMP:9603"/>
        <dbReference type="ChEBI" id="CHEBI:15378"/>
        <dbReference type="ChEBI" id="CHEBI:58405"/>
        <dbReference type="ChEBI" id="CHEBI:60033"/>
        <dbReference type="ChEBI" id="CHEBI:78435"/>
        <dbReference type="EC" id="2.4.99.28"/>
    </reaction>
</comment>
<dbReference type="Gene3D" id="3.40.710.10">
    <property type="entry name" value="DD-peptidase/beta-lactamase superfamily"/>
    <property type="match status" value="1"/>
</dbReference>
<feature type="transmembrane region" description="Helical" evidence="15">
    <location>
        <begin position="16"/>
        <end position="41"/>
    </location>
</feature>
<keyword evidence="9" id="KW-0573">Peptidoglycan synthesis</keyword>
<keyword evidence="4" id="KW-0645">Protease</keyword>
<keyword evidence="3" id="KW-0121">Carboxypeptidase</keyword>
<evidence type="ECO:0000256" key="8">
    <source>
        <dbReference type="ARBA" id="ARBA00022960"/>
    </source>
</evidence>
<dbReference type="InterPro" id="IPR012338">
    <property type="entry name" value="Beta-lactam/transpept-like"/>
</dbReference>
<keyword evidence="7" id="KW-0378">Hydrolase</keyword>
<comment type="subcellular location">
    <subcellularLocation>
        <location evidence="1">Cell membrane</location>
    </subcellularLocation>
</comment>
<evidence type="ECO:0000313" key="19">
    <source>
        <dbReference type="Proteomes" id="UP001500880"/>
    </source>
</evidence>
<evidence type="ECO:0000256" key="2">
    <source>
        <dbReference type="ARBA" id="ARBA00022475"/>
    </source>
</evidence>
<dbReference type="Pfam" id="PF00912">
    <property type="entry name" value="Transgly"/>
    <property type="match status" value="1"/>
</dbReference>
<evidence type="ECO:0000256" key="4">
    <source>
        <dbReference type="ARBA" id="ARBA00022670"/>
    </source>
</evidence>
<evidence type="ECO:0000256" key="14">
    <source>
        <dbReference type="ARBA" id="ARBA00049902"/>
    </source>
</evidence>
<dbReference type="InterPro" id="IPR036950">
    <property type="entry name" value="PBP_transglycosylase"/>
</dbReference>
<dbReference type="PANTHER" id="PTHR32282:SF11">
    <property type="entry name" value="PENICILLIN-BINDING PROTEIN 1B"/>
    <property type="match status" value="1"/>
</dbReference>
<name>A0ABP3KYY8_9BACI</name>
<organism evidence="18 19">
    <name type="scientific">Salinibacillus aidingensis</name>
    <dbReference type="NCBI Taxonomy" id="237684"/>
    <lineage>
        <taxon>Bacteria</taxon>
        <taxon>Bacillati</taxon>
        <taxon>Bacillota</taxon>
        <taxon>Bacilli</taxon>
        <taxon>Bacillales</taxon>
        <taxon>Bacillaceae</taxon>
        <taxon>Salinibacillus</taxon>
    </lineage>
</organism>
<dbReference type="NCBIfam" id="TIGR02074">
    <property type="entry name" value="PBP_1a_fam"/>
    <property type="match status" value="1"/>
</dbReference>
<comment type="catalytic activity">
    <reaction evidence="13">
        <text>Preferential cleavage: (Ac)2-L-Lys-D-Ala-|-D-Ala. Also transpeptidation of peptidyl-alanyl moieties that are N-acyl substituents of D-alanine.</text>
        <dbReference type="EC" id="3.4.16.4"/>
    </reaction>
</comment>
<proteinExistence type="predicted"/>
<evidence type="ECO:0000256" key="6">
    <source>
        <dbReference type="ARBA" id="ARBA00022679"/>
    </source>
</evidence>
<dbReference type="InterPro" id="IPR023346">
    <property type="entry name" value="Lysozyme-like_dom_sf"/>
</dbReference>
<dbReference type="InterPro" id="IPR001460">
    <property type="entry name" value="PCN-bd_Tpept"/>
</dbReference>
<dbReference type="SUPFAM" id="SSF53955">
    <property type="entry name" value="Lysozyme-like"/>
    <property type="match status" value="1"/>
</dbReference>
<evidence type="ECO:0000256" key="9">
    <source>
        <dbReference type="ARBA" id="ARBA00022984"/>
    </source>
</evidence>
<dbReference type="PANTHER" id="PTHR32282">
    <property type="entry name" value="BINDING PROTEIN TRANSPEPTIDASE, PUTATIVE-RELATED"/>
    <property type="match status" value="1"/>
</dbReference>
<dbReference type="Pfam" id="PF00905">
    <property type="entry name" value="Transpeptidase"/>
    <property type="match status" value="1"/>
</dbReference>
<keyword evidence="12" id="KW-0961">Cell wall biogenesis/degradation</keyword>
<keyword evidence="5" id="KW-0328">Glycosyltransferase</keyword>
<dbReference type="RefSeq" id="WP_343838629.1">
    <property type="nucleotide sequence ID" value="NZ_BAAADO010000002.1"/>
</dbReference>
<keyword evidence="19" id="KW-1185">Reference proteome</keyword>
<evidence type="ECO:0000256" key="5">
    <source>
        <dbReference type="ARBA" id="ARBA00022676"/>
    </source>
</evidence>
<evidence type="ECO:0000313" key="18">
    <source>
        <dbReference type="EMBL" id="GAA0487657.1"/>
    </source>
</evidence>
<dbReference type="InterPro" id="IPR001264">
    <property type="entry name" value="Glyco_trans_51"/>
</dbReference>
<feature type="domain" description="Penicillin-binding protein transpeptidase" evidence="16">
    <location>
        <begin position="327"/>
        <end position="600"/>
    </location>
</feature>
<keyword evidence="6" id="KW-0808">Transferase</keyword>
<feature type="domain" description="Glycosyl transferase family 51" evidence="17">
    <location>
        <begin position="64"/>
        <end position="235"/>
    </location>
</feature>
<evidence type="ECO:0000256" key="13">
    <source>
        <dbReference type="ARBA" id="ARBA00034000"/>
    </source>
</evidence>
<protein>
    <submittedName>
        <fullName evidence="18">Transglycosylase domain-containing protein</fullName>
    </submittedName>
</protein>